<dbReference type="InterPro" id="IPR006195">
    <property type="entry name" value="aa-tRNA-synth_II"/>
</dbReference>
<dbReference type="Pfam" id="PF01336">
    <property type="entry name" value="tRNA_anti-codon"/>
    <property type="match status" value="1"/>
</dbReference>
<dbReference type="EMBL" id="CZDF01000156">
    <property type="protein sequence ID" value="CUR33240.1"/>
    <property type="molecule type" value="Genomic_DNA"/>
</dbReference>
<evidence type="ECO:0000313" key="10">
    <source>
        <dbReference type="Proteomes" id="UP000184315"/>
    </source>
</evidence>
<dbReference type="STRING" id="671072.PL9214500487"/>
<gene>
    <name evidence="7 9" type="primary">asnS</name>
    <name evidence="9" type="ORF">PL9214500487</name>
</gene>
<dbReference type="SUPFAM" id="SSF55681">
    <property type="entry name" value="Class II aaRS and biotin synthetases"/>
    <property type="match status" value="1"/>
</dbReference>
<dbReference type="CDD" id="cd04318">
    <property type="entry name" value="EcAsnRS_like_N"/>
    <property type="match status" value="1"/>
</dbReference>
<dbReference type="Proteomes" id="UP000184315">
    <property type="component" value="Unassembled WGS sequence"/>
</dbReference>
<evidence type="ECO:0000256" key="4">
    <source>
        <dbReference type="ARBA" id="ARBA00022840"/>
    </source>
</evidence>
<keyword evidence="4 7" id="KW-0067">ATP-binding</keyword>
<dbReference type="InterPro" id="IPR004522">
    <property type="entry name" value="Asn-tRNA-ligase"/>
</dbReference>
<protein>
    <recommendedName>
        <fullName evidence="7">Asparagine--tRNA ligase</fullName>
        <ecNumber evidence="7">6.1.1.22</ecNumber>
    </recommendedName>
    <alternativeName>
        <fullName evidence="7">Asparaginyl-tRNA synthetase</fullName>
        <shortName evidence="7">AsnRS</shortName>
    </alternativeName>
</protein>
<dbReference type="GO" id="GO:0004816">
    <property type="term" value="F:asparagine-tRNA ligase activity"/>
    <property type="evidence" value="ECO:0007669"/>
    <property type="project" value="UniProtKB-UniRule"/>
</dbReference>
<dbReference type="PANTHER" id="PTHR22594:SF34">
    <property type="entry name" value="ASPARAGINE--TRNA LIGASE, MITOCHONDRIAL-RELATED"/>
    <property type="match status" value="1"/>
</dbReference>
<dbReference type="GO" id="GO:0005524">
    <property type="term" value="F:ATP binding"/>
    <property type="evidence" value="ECO:0007669"/>
    <property type="project" value="UniProtKB-UniRule"/>
</dbReference>
<dbReference type="Pfam" id="PF00152">
    <property type="entry name" value="tRNA-synt_2"/>
    <property type="match status" value="1"/>
</dbReference>
<evidence type="ECO:0000256" key="7">
    <source>
        <dbReference type="HAMAP-Rule" id="MF_00534"/>
    </source>
</evidence>
<dbReference type="SUPFAM" id="SSF50249">
    <property type="entry name" value="Nucleic acid-binding proteins"/>
    <property type="match status" value="1"/>
</dbReference>
<dbReference type="PRINTS" id="PR01042">
    <property type="entry name" value="TRNASYNTHASP"/>
</dbReference>
<evidence type="ECO:0000256" key="3">
    <source>
        <dbReference type="ARBA" id="ARBA00022741"/>
    </source>
</evidence>
<evidence type="ECO:0000256" key="5">
    <source>
        <dbReference type="ARBA" id="ARBA00022917"/>
    </source>
</evidence>
<dbReference type="HAMAP" id="MF_00534">
    <property type="entry name" value="Asn_tRNA_synth"/>
    <property type="match status" value="1"/>
</dbReference>
<dbReference type="InterPro" id="IPR004365">
    <property type="entry name" value="NA-bd_OB_tRNA"/>
</dbReference>
<proteinExistence type="inferred from homology"/>
<dbReference type="AlphaFoldDB" id="A0A1J1LL46"/>
<keyword evidence="6 7" id="KW-0030">Aminoacyl-tRNA synthetase</keyword>
<evidence type="ECO:0000259" key="8">
    <source>
        <dbReference type="PROSITE" id="PS50862"/>
    </source>
</evidence>
<feature type="domain" description="Aminoacyl-transfer RNA synthetases class-II family profile" evidence="8">
    <location>
        <begin position="135"/>
        <end position="453"/>
    </location>
</feature>
<evidence type="ECO:0000313" key="9">
    <source>
        <dbReference type="EMBL" id="CUR33240.1"/>
    </source>
</evidence>
<comment type="similarity">
    <text evidence="1 7">Belongs to the class-II aminoacyl-tRNA synthetase family.</text>
</comment>
<dbReference type="RefSeq" id="WP_072719864.1">
    <property type="nucleotide sequence ID" value="NZ_LN889802.1"/>
</dbReference>
<dbReference type="GO" id="GO:0003676">
    <property type="term" value="F:nucleic acid binding"/>
    <property type="evidence" value="ECO:0007669"/>
    <property type="project" value="InterPro"/>
</dbReference>
<keyword evidence="2 7" id="KW-0436">Ligase</keyword>
<dbReference type="Gene3D" id="3.30.930.10">
    <property type="entry name" value="Bira Bifunctional Protein, Domain 2"/>
    <property type="match status" value="1"/>
</dbReference>
<dbReference type="OrthoDB" id="9762036at2"/>
<dbReference type="EC" id="6.1.1.22" evidence="7"/>
<evidence type="ECO:0000256" key="2">
    <source>
        <dbReference type="ARBA" id="ARBA00022598"/>
    </source>
</evidence>
<accession>A0A1J1LL46</accession>
<dbReference type="InterPro" id="IPR045864">
    <property type="entry name" value="aa-tRNA-synth_II/BPL/LPL"/>
</dbReference>
<dbReference type="NCBIfam" id="NF003037">
    <property type="entry name" value="PRK03932.1"/>
    <property type="match status" value="1"/>
</dbReference>
<dbReference type="CDD" id="cd00776">
    <property type="entry name" value="AsxRS_core"/>
    <property type="match status" value="1"/>
</dbReference>
<dbReference type="PANTHER" id="PTHR22594">
    <property type="entry name" value="ASPARTYL/LYSYL-TRNA SYNTHETASE"/>
    <property type="match status" value="1"/>
</dbReference>
<dbReference type="FunFam" id="3.30.930.10:FF:000016">
    <property type="entry name" value="Asparagine--tRNA ligase"/>
    <property type="match status" value="1"/>
</dbReference>
<keyword evidence="7" id="KW-0963">Cytoplasm</keyword>
<organism evidence="9 10">
    <name type="scientific">Planktothrix tepida PCC 9214</name>
    <dbReference type="NCBI Taxonomy" id="671072"/>
    <lineage>
        <taxon>Bacteria</taxon>
        <taxon>Bacillati</taxon>
        <taxon>Cyanobacteriota</taxon>
        <taxon>Cyanophyceae</taxon>
        <taxon>Oscillatoriophycideae</taxon>
        <taxon>Oscillatoriales</taxon>
        <taxon>Microcoleaceae</taxon>
        <taxon>Planktothrix</taxon>
    </lineage>
</organism>
<reference evidence="10" key="1">
    <citation type="submission" date="2015-10" db="EMBL/GenBank/DDBJ databases">
        <authorList>
            <person name="Regsiter A."/>
            <person name="william w."/>
        </authorList>
    </citation>
    <scope>NUCLEOTIDE SEQUENCE [LARGE SCALE GENOMIC DNA]</scope>
</reference>
<dbReference type="GO" id="GO:0005737">
    <property type="term" value="C:cytoplasm"/>
    <property type="evidence" value="ECO:0007669"/>
    <property type="project" value="UniProtKB-SubCell"/>
</dbReference>
<sequence length="463" mass="52873">MTVNRIIQLLRTGQPNETVTVQGWVRTKRELKEFTFVEINDGSALANLQVVLNPDLSDYETILKQLNTGTSVEISGVLVESPAKGQRIELKASEVKIYGDADAETYPLQKKRHSFEFLRTIGHLRARTNTLGAVFRVRNACAAAVHEFFQERGFLWVHTPIITSSDCEGAGEMFSVTNFKLKDIPLTESQQVDYSQDFFGKPAYLTVSGQLEAEIMAMAFGNVYTFGPTFRAENSNTSRHLAEFWMIEPEMAFCDLEGDMDLAEAFLKHIFKSVLEQCPEDMEFFNERIDKSVLETAHNIINNEFGRITYTEAIAILEKADKKFEYPVSWGLDLQSEHERYLAEEYFKKPVIVTDYPKDIKAFYMRLNEDGKTVRAMDVLAPKIGEIVGGSQREERLDLLENRMKTLGINPEELWWYLELRKYGTVPHAGFGLGFDRVVQFMTGMGNIRDVIPFPRAPQTIEF</sequence>
<comment type="subunit">
    <text evidence="7">Homodimer.</text>
</comment>
<dbReference type="Gene3D" id="2.40.50.140">
    <property type="entry name" value="Nucleic acid-binding proteins"/>
    <property type="match status" value="1"/>
</dbReference>
<evidence type="ECO:0000256" key="1">
    <source>
        <dbReference type="ARBA" id="ARBA00008226"/>
    </source>
</evidence>
<dbReference type="InterPro" id="IPR004364">
    <property type="entry name" value="Aa-tRNA-synt_II"/>
</dbReference>
<dbReference type="GO" id="GO:0006421">
    <property type="term" value="P:asparaginyl-tRNA aminoacylation"/>
    <property type="evidence" value="ECO:0007669"/>
    <property type="project" value="UniProtKB-UniRule"/>
</dbReference>
<name>A0A1J1LL46_9CYAN</name>
<keyword evidence="5 7" id="KW-0648">Protein biosynthesis</keyword>
<comment type="subcellular location">
    <subcellularLocation>
        <location evidence="7">Cytoplasm</location>
    </subcellularLocation>
</comment>
<dbReference type="InterPro" id="IPR012340">
    <property type="entry name" value="NA-bd_OB-fold"/>
</dbReference>
<dbReference type="InterPro" id="IPR002312">
    <property type="entry name" value="Asp/Asn-tRNA-synth_IIb"/>
</dbReference>
<dbReference type="PROSITE" id="PS50862">
    <property type="entry name" value="AA_TRNA_LIGASE_II"/>
    <property type="match status" value="1"/>
</dbReference>
<evidence type="ECO:0000256" key="6">
    <source>
        <dbReference type="ARBA" id="ARBA00023146"/>
    </source>
</evidence>
<keyword evidence="10" id="KW-1185">Reference proteome</keyword>
<dbReference type="NCBIfam" id="TIGR00457">
    <property type="entry name" value="asnS"/>
    <property type="match status" value="1"/>
</dbReference>
<comment type="catalytic activity">
    <reaction evidence="7">
        <text>tRNA(Asn) + L-asparagine + ATP = L-asparaginyl-tRNA(Asn) + AMP + diphosphate + H(+)</text>
        <dbReference type="Rhea" id="RHEA:11180"/>
        <dbReference type="Rhea" id="RHEA-COMP:9659"/>
        <dbReference type="Rhea" id="RHEA-COMP:9674"/>
        <dbReference type="ChEBI" id="CHEBI:15378"/>
        <dbReference type="ChEBI" id="CHEBI:30616"/>
        <dbReference type="ChEBI" id="CHEBI:33019"/>
        <dbReference type="ChEBI" id="CHEBI:58048"/>
        <dbReference type="ChEBI" id="CHEBI:78442"/>
        <dbReference type="ChEBI" id="CHEBI:78515"/>
        <dbReference type="ChEBI" id="CHEBI:456215"/>
        <dbReference type="EC" id="6.1.1.22"/>
    </reaction>
</comment>
<keyword evidence="3 7" id="KW-0547">Nucleotide-binding</keyword>